<dbReference type="Gene3D" id="3.10.450.30">
    <property type="entry name" value="Microbial ribonucleases"/>
    <property type="match status" value="1"/>
</dbReference>
<protein>
    <submittedName>
        <fullName evidence="4">Uncharacterized protein</fullName>
    </submittedName>
</protein>
<dbReference type="GO" id="GO:0004521">
    <property type="term" value="F:RNA endonuclease activity"/>
    <property type="evidence" value="ECO:0007669"/>
    <property type="project" value="InterPro"/>
</dbReference>
<evidence type="ECO:0000313" key="5">
    <source>
        <dbReference type="Proteomes" id="UP000184731"/>
    </source>
</evidence>
<keyword evidence="3" id="KW-0732">Signal</keyword>
<evidence type="ECO:0000256" key="1">
    <source>
        <dbReference type="ARBA" id="ARBA00022722"/>
    </source>
</evidence>
<reference evidence="4 5" key="1">
    <citation type="submission" date="2016-10" db="EMBL/GenBank/DDBJ databases">
        <title>Silvanigrella aquatica sp. nov., isolated from a freshwater lake located in the Black Forest, Germany, description of Silvanigrellaceae fam. nov., Silvanigrellales ord. nov., reclassification of the order Bdellovibrionales in the class Oligoflexia, reclassification of the families Bacteriovoracaceae and Halobacteriovoraceae in the new order Bacteriovoracales ord. nov., and reclassification of the family Pseudobacteriovoracaceae in the order Oligoflexiales.</title>
        <authorList>
            <person name="Hahn M.W."/>
            <person name="Schmidt J."/>
            <person name="Koll U."/>
            <person name="Rohde M."/>
            <person name="Verbag S."/>
            <person name="Pitt A."/>
            <person name="Nakai R."/>
            <person name="Naganuma T."/>
            <person name="Lang E."/>
        </authorList>
    </citation>
    <scope>NUCLEOTIDE SEQUENCE [LARGE SCALE GENOMIC DNA]</scope>
    <source>
        <strain evidence="4 5">MWH-Nonnen-W8red</strain>
    </source>
</reference>
<evidence type="ECO:0000256" key="3">
    <source>
        <dbReference type="SAM" id="SignalP"/>
    </source>
</evidence>
<dbReference type="OrthoDB" id="5293911at2"/>
<dbReference type="SUPFAM" id="SSF53933">
    <property type="entry name" value="Microbial ribonucleases"/>
    <property type="match status" value="1"/>
</dbReference>
<dbReference type="KEGG" id="saqi:AXG55_13950"/>
<dbReference type="RefSeq" id="WP_148698697.1">
    <property type="nucleotide sequence ID" value="NZ_CP017834.1"/>
</dbReference>
<feature type="signal peptide" evidence="3">
    <location>
        <begin position="1"/>
        <end position="22"/>
    </location>
</feature>
<feature type="chain" id="PRO_5013267480" evidence="3">
    <location>
        <begin position="23"/>
        <end position="329"/>
    </location>
</feature>
<dbReference type="InterPro" id="IPR000026">
    <property type="entry name" value="N1-like"/>
</dbReference>
<keyword evidence="1" id="KW-0540">Nuclease</keyword>
<name>A0A1L4D411_9BACT</name>
<dbReference type="Proteomes" id="UP000184731">
    <property type="component" value="Chromosome"/>
</dbReference>
<dbReference type="InterPro" id="IPR016191">
    <property type="entry name" value="Ribonuclease/ribotoxin"/>
</dbReference>
<keyword evidence="2" id="KW-0378">Hydrolase</keyword>
<gene>
    <name evidence="4" type="ORF">AXG55_13950</name>
</gene>
<dbReference type="Pfam" id="PF00545">
    <property type="entry name" value="Ribonuclease"/>
    <property type="match status" value="1"/>
</dbReference>
<dbReference type="GO" id="GO:0016787">
    <property type="term" value="F:hydrolase activity"/>
    <property type="evidence" value="ECO:0007669"/>
    <property type="project" value="UniProtKB-KW"/>
</dbReference>
<dbReference type="EMBL" id="CP017834">
    <property type="protein sequence ID" value="APJ04938.1"/>
    <property type="molecule type" value="Genomic_DNA"/>
</dbReference>
<dbReference type="GO" id="GO:0003723">
    <property type="term" value="F:RNA binding"/>
    <property type="evidence" value="ECO:0007669"/>
    <property type="project" value="InterPro"/>
</dbReference>
<evidence type="ECO:0000256" key="2">
    <source>
        <dbReference type="ARBA" id="ARBA00022801"/>
    </source>
</evidence>
<accession>A0A1L4D411</accession>
<organism evidence="4 5">
    <name type="scientific">Silvanigrella aquatica</name>
    <dbReference type="NCBI Taxonomy" id="1915309"/>
    <lineage>
        <taxon>Bacteria</taxon>
        <taxon>Pseudomonadati</taxon>
        <taxon>Bdellovibrionota</taxon>
        <taxon>Oligoflexia</taxon>
        <taxon>Silvanigrellales</taxon>
        <taxon>Silvanigrellaceae</taxon>
        <taxon>Silvanigrella</taxon>
    </lineage>
</organism>
<keyword evidence="5" id="KW-1185">Reference proteome</keyword>
<evidence type="ECO:0000313" key="4">
    <source>
        <dbReference type="EMBL" id="APJ04938.1"/>
    </source>
</evidence>
<dbReference type="AlphaFoldDB" id="A0A1L4D411"/>
<proteinExistence type="predicted"/>
<sequence length="329" mass="36555">MKNITKFSLVFISLIAHQLSFAGSYLFCANENGDSKWANPNQNNNDSWAPPDENGFWLKGSLYIVNAPKQLHSALSIDLSESKSRNKRASANDFNQRPHTINDNDHSRSVQVCRKLITTCQSSFGNEYKFVGAASHSLAATDWGYIAADNIVCPNWDYKEGLSLLAEEGSSIGAFLGDLVIDTVASGPFPEKGVGIVSKPNTAKGIKVPSVKPSGTKENPKPSFNRKNVVDADGFTLVQSKPDIPYRAYEHSDNINFSSTNIKKYKNHSKALPEGGNYYEIDIPFEGQNGRDAKRVVVDRNTGKRWYTKDHYDSFIEMNSIPNYKLTKN</sequence>